<keyword evidence="3" id="KW-0804">Transcription</keyword>
<evidence type="ECO:0000313" key="5">
    <source>
        <dbReference type="EMBL" id="GAT62021.1"/>
    </source>
</evidence>
<accession>A0A170YS73</accession>
<evidence type="ECO:0000256" key="3">
    <source>
        <dbReference type="ARBA" id="ARBA00023163"/>
    </source>
</evidence>
<dbReference type="Gene3D" id="1.10.10.60">
    <property type="entry name" value="Homeodomain-like"/>
    <property type="match status" value="1"/>
</dbReference>
<dbReference type="RefSeq" id="WP_068701877.1">
    <property type="nucleotide sequence ID" value="NZ_BDCR01000001.1"/>
</dbReference>
<feature type="domain" description="HTH araC/xylS-type" evidence="4">
    <location>
        <begin position="183"/>
        <end position="282"/>
    </location>
</feature>
<name>A0A170YS73_9BACT</name>
<reference evidence="6" key="2">
    <citation type="journal article" date="2017" name="Genome Announc.">
        <title>Draft genome sequence of Paludibacter jiangxiensis NM7(T), a propionate-producing fermentative bacterium.</title>
        <authorList>
            <person name="Qiu Y.-L."/>
            <person name="Tourlousse D.M."/>
            <person name="Matsuura N."/>
            <person name="Ohashi A."/>
            <person name="Sekiguchi Y."/>
        </authorList>
    </citation>
    <scope>NUCLEOTIDE SEQUENCE [LARGE SCALE GENOMIC DNA]</scope>
    <source>
        <strain evidence="6">NM7</strain>
    </source>
</reference>
<keyword evidence="1" id="KW-0805">Transcription regulation</keyword>
<keyword evidence="6" id="KW-1185">Reference proteome</keyword>
<dbReference type="InterPro" id="IPR020449">
    <property type="entry name" value="Tscrpt_reg_AraC-type_HTH"/>
</dbReference>
<protein>
    <submittedName>
        <fullName evidence="5">AraC-type DNA-binding protein</fullName>
    </submittedName>
</protein>
<proteinExistence type="predicted"/>
<dbReference type="InterPro" id="IPR009057">
    <property type="entry name" value="Homeodomain-like_sf"/>
</dbReference>
<gene>
    <name evidence="5" type="ORF">PJIAN_1611</name>
</gene>
<dbReference type="Proteomes" id="UP000076586">
    <property type="component" value="Unassembled WGS sequence"/>
</dbReference>
<reference evidence="6" key="1">
    <citation type="submission" date="2016-04" db="EMBL/GenBank/DDBJ databases">
        <title>Draft genome sequence of Paludibacter jiangxiensis strain NM7.</title>
        <authorList>
            <person name="Qiu Y."/>
            <person name="Matsuura N."/>
            <person name="Ohashi A."/>
            <person name="Tourlousse M.D."/>
            <person name="Sekiguchi Y."/>
        </authorList>
    </citation>
    <scope>NUCLEOTIDE SEQUENCE [LARGE SCALE GENOMIC DNA]</scope>
    <source>
        <strain evidence="6">NM7</strain>
    </source>
</reference>
<keyword evidence="2 5" id="KW-0238">DNA-binding</keyword>
<evidence type="ECO:0000313" key="6">
    <source>
        <dbReference type="Proteomes" id="UP000076586"/>
    </source>
</evidence>
<dbReference type="PROSITE" id="PS01124">
    <property type="entry name" value="HTH_ARAC_FAMILY_2"/>
    <property type="match status" value="1"/>
</dbReference>
<sequence>MAKKEEIDKQIFIISENDIVFSNDIYDAMSDKHLDTCLHLVVISGNVTFRIGIKSFAAGKDDCIIIPNRTSITDIRATDDFRMTGVIVSNKFMHVALPKSNYEATGLLAMANNPVMPLSVEESERIISDFKQVKFRYNGFSHVYYAEMVVRAVEMMVLDMYDIHSGYHADDLKGMDQSAWILRKFVHLLQKGLYRKYRKVEYYASLLNVSPQYLSECCIRANGHNASFFIERFTAEEIAGLLKREDLSIAEVAYQLDFDTTSYFTRYVKRVLGMTPSEYKARFNVKK</sequence>
<dbReference type="SMART" id="SM00342">
    <property type="entry name" value="HTH_ARAC"/>
    <property type="match status" value="1"/>
</dbReference>
<organism evidence="5 6">
    <name type="scientific">Paludibacter jiangxiensis</name>
    <dbReference type="NCBI Taxonomy" id="681398"/>
    <lineage>
        <taxon>Bacteria</taxon>
        <taxon>Pseudomonadati</taxon>
        <taxon>Bacteroidota</taxon>
        <taxon>Bacteroidia</taxon>
        <taxon>Bacteroidales</taxon>
        <taxon>Paludibacteraceae</taxon>
        <taxon>Paludibacter</taxon>
    </lineage>
</organism>
<dbReference type="EMBL" id="BDCR01000001">
    <property type="protein sequence ID" value="GAT62021.1"/>
    <property type="molecule type" value="Genomic_DNA"/>
</dbReference>
<dbReference type="SUPFAM" id="SSF46689">
    <property type="entry name" value="Homeodomain-like"/>
    <property type="match status" value="1"/>
</dbReference>
<evidence type="ECO:0000256" key="2">
    <source>
        <dbReference type="ARBA" id="ARBA00023125"/>
    </source>
</evidence>
<dbReference type="STRING" id="681398.PJIAN_1611"/>
<dbReference type="Pfam" id="PF12833">
    <property type="entry name" value="HTH_18"/>
    <property type="match status" value="1"/>
</dbReference>
<evidence type="ECO:0000256" key="1">
    <source>
        <dbReference type="ARBA" id="ARBA00023015"/>
    </source>
</evidence>
<dbReference type="PRINTS" id="PR00032">
    <property type="entry name" value="HTHARAC"/>
</dbReference>
<dbReference type="PANTHER" id="PTHR43280">
    <property type="entry name" value="ARAC-FAMILY TRANSCRIPTIONAL REGULATOR"/>
    <property type="match status" value="1"/>
</dbReference>
<dbReference type="PANTHER" id="PTHR43280:SF32">
    <property type="entry name" value="TRANSCRIPTIONAL REGULATORY PROTEIN"/>
    <property type="match status" value="1"/>
</dbReference>
<dbReference type="InterPro" id="IPR018060">
    <property type="entry name" value="HTH_AraC"/>
</dbReference>
<dbReference type="GO" id="GO:0003700">
    <property type="term" value="F:DNA-binding transcription factor activity"/>
    <property type="evidence" value="ECO:0007669"/>
    <property type="project" value="InterPro"/>
</dbReference>
<evidence type="ECO:0000259" key="4">
    <source>
        <dbReference type="PROSITE" id="PS01124"/>
    </source>
</evidence>
<dbReference type="OrthoDB" id="1007667at2"/>
<comment type="caution">
    <text evidence="5">The sequence shown here is derived from an EMBL/GenBank/DDBJ whole genome shotgun (WGS) entry which is preliminary data.</text>
</comment>
<dbReference type="AlphaFoldDB" id="A0A170YS73"/>
<dbReference type="GO" id="GO:0043565">
    <property type="term" value="F:sequence-specific DNA binding"/>
    <property type="evidence" value="ECO:0007669"/>
    <property type="project" value="InterPro"/>
</dbReference>